<dbReference type="InterPro" id="IPR015919">
    <property type="entry name" value="Cadherin-like_sf"/>
</dbReference>
<dbReference type="PANTHER" id="PTHR24025:SF23">
    <property type="entry name" value="NEURAL-CADHERIN"/>
    <property type="match status" value="1"/>
</dbReference>
<dbReference type="InterPro" id="IPR002126">
    <property type="entry name" value="Cadherin-like_dom"/>
</dbReference>
<evidence type="ECO:0000313" key="10">
    <source>
        <dbReference type="Proteomes" id="UP000240608"/>
    </source>
</evidence>
<evidence type="ECO:0000313" key="9">
    <source>
        <dbReference type="EMBL" id="PTB93394.1"/>
    </source>
</evidence>
<feature type="non-terminal residue" evidence="9">
    <location>
        <position position="1"/>
    </location>
</feature>
<keyword evidence="5" id="KW-0130">Cell adhesion</keyword>
<keyword evidence="6" id="KW-1133">Transmembrane helix</keyword>
<protein>
    <recommendedName>
        <fullName evidence="8">Cadherin domain-containing protein</fullName>
    </recommendedName>
</protein>
<reference evidence="9 10" key="1">
    <citation type="submission" date="2018-03" db="EMBL/GenBank/DDBJ databases">
        <title>Cross-interface Injection: A General Nanoliter Liquid Handling Method Applied to Single Cells Genome Amplification Automated Nanoliter Liquid Handling Applied to Single Cell Multiple Displacement Amplification.</title>
        <authorList>
            <person name="Yun J."/>
            <person name="Xu P."/>
            <person name="Xu J."/>
            <person name="Dai X."/>
            <person name="Wang Y."/>
            <person name="Zheng X."/>
            <person name="Cao C."/>
            <person name="Yi Q."/>
            <person name="Zhu Y."/>
            <person name="Wang L."/>
            <person name="Dong Z."/>
            <person name="Huang Y."/>
            <person name="Huang L."/>
            <person name="Du W."/>
        </authorList>
    </citation>
    <scope>NUCLEOTIDE SEQUENCE [LARGE SCALE GENOMIC DNA]</scope>
    <source>
        <strain evidence="9 10">Z-D1-2</strain>
    </source>
</reference>
<keyword evidence="7" id="KW-0472">Membrane</keyword>
<keyword evidence="3" id="KW-0677">Repeat</keyword>
<dbReference type="InterPro" id="IPR026444">
    <property type="entry name" value="Secre_tail"/>
</dbReference>
<name>A0A2T4DHV0_9BACT</name>
<dbReference type="SUPFAM" id="SSF49313">
    <property type="entry name" value="Cadherin-like"/>
    <property type="match status" value="2"/>
</dbReference>
<evidence type="ECO:0000256" key="4">
    <source>
        <dbReference type="ARBA" id="ARBA00022837"/>
    </source>
</evidence>
<dbReference type="AlphaFoldDB" id="A0A2T4DHV0"/>
<dbReference type="PROSITE" id="PS50268">
    <property type="entry name" value="CADHERIN_2"/>
    <property type="match status" value="2"/>
</dbReference>
<dbReference type="GO" id="GO:0005509">
    <property type="term" value="F:calcium ion binding"/>
    <property type="evidence" value="ECO:0007669"/>
    <property type="project" value="InterPro"/>
</dbReference>
<comment type="subcellular location">
    <subcellularLocation>
        <location evidence="1">Membrane</location>
    </subcellularLocation>
</comment>
<dbReference type="CDD" id="cd11304">
    <property type="entry name" value="Cadherin_repeat"/>
    <property type="match status" value="1"/>
</dbReference>
<accession>A0A2T4DHV0</accession>
<evidence type="ECO:0000256" key="7">
    <source>
        <dbReference type="ARBA" id="ARBA00023136"/>
    </source>
</evidence>
<organism evidence="9 10">
    <name type="scientific">Marivirga lumbricoides</name>
    <dbReference type="NCBI Taxonomy" id="1046115"/>
    <lineage>
        <taxon>Bacteria</taxon>
        <taxon>Pseudomonadati</taxon>
        <taxon>Bacteroidota</taxon>
        <taxon>Cytophagia</taxon>
        <taxon>Cytophagales</taxon>
        <taxon>Marivirgaceae</taxon>
        <taxon>Marivirga</taxon>
    </lineage>
</organism>
<dbReference type="GO" id="GO:0007156">
    <property type="term" value="P:homophilic cell adhesion via plasma membrane adhesion molecules"/>
    <property type="evidence" value="ECO:0007669"/>
    <property type="project" value="InterPro"/>
</dbReference>
<evidence type="ECO:0000256" key="1">
    <source>
        <dbReference type="ARBA" id="ARBA00004370"/>
    </source>
</evidence>
<dbReference type="GO" id="GO:0016020">
    <property type="term" value="C:membrane"/>
    <property type="evidence" value="ECO:0007669"/>
    <property type="project" value="UniProtKB-SubCell"/>
</dbReference>
<dbReference type="InterPro" id="IPR044048">
    <property type="entry name" value="Big_12"/>
</dbReference>
<keyword evidence="4" id="KW-0106">Calcium</keyword>
<feature type="domain" description="Cadherin" evidence="8">
    <location>
        <begin position="1"/>
        <end position="74"/>
    </location>
</feature>
<dbReference type="InterPro" id="IPR050971">
    <property type="entry name" value="Cadherin-domain_protein"/>
</dbReference>
<evidence type="ECO:0000256" key="6">
    <source>
        <dbReference type="ARBA" id="ARBA00022989"/>
    </source>
</evidence>
<dbReference type="SMART" id="SM00112">
    <property type="entry name" value="CA"/>
    <property type="match status" value="2"/>
</dbReference>
<dbReference type="Proteomes" id="UP000240608">
    <property type="component" value="Unassembled WGS sequence"/>
</dbReference>
<comment type="caution">
    <text evidence="9">The sequence shown here is derived from an EMBL/GenBank/DDBJ whole genome shotgun (WGS) entry which is preliminary data.</text>
</comment>
<dbReference type="Pfam" id="PF18962">
    <property type="entry name" value="Por_Secre_tail"/>
    <property type="match status" value="1"/>
</dbReference>
<dbReference type="GO" id="GO:0005911">
    <property type="term" value="C:cell-cell junction"/>
    <property type="evidence" value="ECO:0007669"/>
    <property type="project" value="TreeGrafter"/>
</dbReference>
<sequence length="444" mass="47304">EVSFSLGNTKDEAFFKINGAAISFISAPDFETPQDANADNVYLIDLIAVDKGGNEVKKEIAITVVDVNESGPVITSPASVSVEENVTGTVYTAAADVAVTFSLGSSKDEALFSLATNDISFKSSPDFETPKDANSDNIYKLDLIATDGDGIITTKAIQIIVTDLDETYPIFTSAATASVAENTTGTIYTAIATGTNPITYSLGSDNDESFFDIDESTGEVTFNSIPDYENPSDANADNDYVITVIASDGVNSANQVVTITVTDVEDETRPSVSITSEASSPVSEAFDVEITFSEMVTGFTKEDLILTNAMANNFSGNGTVFKATVTPMQTGTLTISIAAESATDASGNGNIAADFSIEAVIDVLSSGKQIDMQLLVYPNPATDFIRVETNRKVDSYQLLDVNGKLLKTLHTTDEEIEIGDLDLGVYFIKAIINNQFEVKKFIKK</sequence>
<dbReference type="NCBIfam" id="TIGR04183">
    <property type="entry name" value="Por_Secre_tail"/>
    <property type="match status" value="1"/>
</dbReference>
<dbReference type="Pfam" id="PF19078">
    <property type="entry name" value="Big_12"/>
    <property type="match status" value="1"/>
</dbReference>
<feature type="domain" description="Cadherin" evidence="8">
    <location>
        <begin position="135"/>
        <end position="272"/>
    </location>
</feature>
<dbReference type="Gene3D" id="2.60.40.60">
    <property type="entry name" value="Cadherins"/>
    <property type="match status" value="1"/>
</dbReference>
<gene>
    <name evidence="9" type="ORF">C9994_13060</name>
</gene>
<dbReference type="EMBL" id="PYVU01000168">
    <property type="protein sequence ID" value="PTB93394.1"/>
    <property type="molecule type" value="Genomic_DNA"/>
</dbReference>
<dbReference type="PANTHER" id="PTHR24025">
    <property type="entry name" value="DESMOGLEIN FAMILY MEMBER"/>
    <property type="match status" value="1"/>
</dbReference>
<keyword evidence="2" id="KW-0812">Transmembrane</keyword>
<evidence type="ECO:0000256" key="2">
    <source>
        <dbReference type="ARBA" id="ARBA00022692"/>
    </source>
</evidence>
<proteinExistence type="predicted"/>
<evidence type="ECO:0000259" key="8">
    <source>
        <dbReference type="PROSITE" id="PS50268"/>
    </source>
</evidence>
<evidence type="ECO:0000256" key="5">
    <source>
        <dbReference type="ARBA" id="ARBA00022889"/>
    </source>
</evidence>
<evidence type="ECO:0000256" key="3">
    <source>
        <dbReference type="ARBA" id="ARBA00022737"/>
    </source>
</evidence>